<dbReference type="InterPro" id="IPR029058">
    <property type="entry name" value="AB_hydrolase_fold"/>
</dbReference>
<dbReference type="AlphaFoldDB" id="A0A0J0XBP4"/>
<evidence type="ECO:0000256" key="2">
    <source>
        <dbReference type="SAM" id="Phobius"/>
    </source>
</evidence>
<accession>A0A0J0XBP4</accession>
<sequence>MPTRRGKRTHKKRAQLDDAHAHVVHNEDDETVAGPSIPRILVPTEDAEPDEPDETPVSSVPPSGDTSAASSTLHTPLGTPMPVTEGSTAVETPRNLRQRFAEMTREIGKAGEELSVRIRRKADGNFKVLAPGTPYDELELHDIDHPMHKKRRRHRRDEGWTKWFVGRRVLFPVAFALGMAAVWTATQPELLGGELTDLWPMLQSDMSNFLGNMSMLDSAKKAIFESRDFSVGDILSHELGLEAKHPVIMMPGVVTSGLESWSTEPIARPWFRSRLWGTSTMIRAVLTDKERWVEAMGIDLETGLDPPGHRVRAAQGLDAASEFIQGYWVWQKVVQNLATIGYDTNTMDMAAYDWRVAYYNLEVRDAYLSRLKARIELMHKLSGHKVVLASHSMGGSLMLYFLKWVEAEPDALGFGGGGGPRWVEDHLEAWVNIAGTLLGVPKAMTAFMSGEMRDTVEINPLGSYVLEKFFSRKERAELFRRWPGASSMYMKGGNRIWGDLDGAPDDPPNATDTYGRFFSFRRTASTKEEDMDRTNIFPNLTVEETVPYVLDHTSGAYQRMFASNYSVGFETDPKQLRKNAKDHTKWTNPLEVELPRAPSMKIYCLYGHGKETERAYWYVKGEYEEGEGRDALGTQCDAEDDMCERTPGDFPLMRNHRIDNDVTLKHALPEVRSGVKFSDGDGTIATASLGAMCVRGWRGRTRWNPAGIEVVTREFLHQPDALDLRGGAGTADHVDILGSAPLNDAILKIAGGRGDLVEPHIGSEIERYVERMRWD</sequence>
<feature type="compositionally biased region" description="Basic and acidic residues" evidence="1">
    <location>
        <begin position="14"/>
        <end position="26"/>
    </location>
</feature>
<feature type="region of interest" description="Disordered" evidence="1">
    <location>
        <begin position="1"/>
        <end position="93"/>
    </location>
</feature>
<dbReference type="STRING" id="879819.A0A0J0XBP4"/>
<gene>
    <name evidence="3" type="ORF">CC85DRAFT_331590</name>
</gene>
<feature type="transmembrane region" description="Helical" evidence="2">
    <location>
        <begin position="160"/>
        <end position="183"/>
    </location>
</feature>
<dbReference type="EMBL" id="KQ087303">
    <property type="protein sequence ID" value="KLT38477.1"/>
    <property type="molecule type" value="Genomic_DNA"/>
</dbReference>
<reference evidence="3 4" key="1">
    <citation type="submission" date="2015-03" db="EMBL/GenBank/DDBJ databases">
        <title>Genomics and transcriptomics of the oil-accumulating basidiomycete yeast T. oleaginosus allow insights into substrate utilization and the diverse evolutionary trajectories of mating systems in fungi.</title>
        <authorList>
            <consortium name="DOE Joint Genome Institute"/>
            <person name="Kourist R."/>
            <person name="Kracht O."/>
            <person name="Bracharz F."/>
            <person name="Lipzen A."/>
            <person name="Nolan M."/>
            <person name="Ohm R."/>
            <person name="Grigoriev I."/>
            <person name="Sun S."/>
            <person name="Heitman J."/>
            <person name="Bruck T."/>
            <person name="Nowrousian M."/>
        </authorList>
    </citation>
    <scope>NUCLEOTIDE SEQUENCE [LARGE SCALE GENOMIC DNA]</scope>
    <source>
        <strain evidence="3 4">IBC0246</strain>
    </source>
</reference>
<evidence type="ECO:0000313" key="4">
    <source>
        <dbReference type="Proteomes" id="UP000053611"/>
    </source>
</evidence>
<dbReference type="Proteomes" id="UP000053611">
    <property type="component" value="Unassembled WGS sequence"/>
</dbReference>
<keyword evidence="2" id="KW-0812">Transmembrane</keyword>
<name>A0A0J0XBP4_9TREE</name>
<evidence type="ECO:0000256" key="1">
    <source>
        <dbReference type="SAM" id="MobiDB-lite"/>
    </source>
</evidence>
<dbReference type="GeneID" id="28987677"/>
<keyword evidence="4" id="KW-1185">Reference proteome</keyword>
<dbReference type="Pfam" id="PF02450">
    <property type="entry name" value="LCAT"/>
    <property type="match status" value="1"/>
</dbReference>
<dbReference type="InterPro" id="IPR003386">
    <property type="entry name" value="LACT/PDAT_acylTrfase"/>
</dbReference>
<feature type="compositionally biased region" description="Polar residues" evidence="1">
    <location>
        <begin position="57"/>
        <end position="74"/>
    </location>
</feature>
<dbReference type="GO" id="GO:0008374">
    <property type="term" value="F:O-acyltransferase activity"/>
    <property type="evidence" value="ECO:0007669"/>
    <property type="project" value="InterPro"/>
</dbReference>
<dbReference type="GO" id="GO:0006629">
    <property type="term" value="P:lipid metabolic process"/>
    <property type="evidence" value="ECO:0007669"/>
    <property type="project" value="InterPro"/>
</dbReference>
<evidence type="ECO:0000313" key="3">
    <source>
        <dbReference type="EMBL" id="KLT38477.1"/>
    </source>
</evidence>
<keyword evidence="2" id="KW-1133">Transmembrane helix</keyword>
<protein>
    <submittedName>
        <fullName evidence="3">LACT-domain-containing protein</fullName>
    </submittedName>
</protein>
<feature type="compositionally biased region" description="Basic residues" evidence="1">
    <location>
        <begin position="1"/>
        <end position="13"/>
    </location>
</feature>
<dbReference type="PANTHER" id="PTHR11440">
    <property type="entry name" value="LECITHIN-CHOLESTEROL ACYLTRANSFERASE-RELATED"/>
    <property type="match status" value="1"/>
</dbReference>
<dbReference type="OrthoDB" id="190846at2759"/>
<feature type="compositionally biased region" description="Acidic residues" evidence="1">
    <location>
        <begin position="45"/>
        <end position="54"/>
    </location>
</feature>
<dbReference type="RefSeq" id="XP_018274968.1">
    <property type="nucleotide sequence ID" value="XM_018427074.1"/>
</dbReference>
<proteinExistence type="predicted"/>
<keyword evidence="2" id="KW-0472">Membrane</keyword>
<dbReference type="SUPFAM" id="SSF53474">
    <property type="entry name" value="alpha/beta-Hydrolases"/>
    <property type="match status" value="1"/>
</dbReference>
<organism evidence="3 4">
    <name type="scientific">Cutaneotrichosporon oleaginosum</name>
    <dbReference type="NCBI Taxonomy" id="879819"/>
    <lineage>
        <taxon>Eukaryota</taxon>
        <taxon>Fungi</taxon>
        <taxon>Dikarya</taxon>
        <taxon>Basidiomycota</taxon>
        <taxon>Agaricomycotina</taxon>
        <taxon>Tremellomycetes</taxon>
        <taxon>Trichosporonales</taxon>
        <taxon>Trichosporonaceae</taxon>
        <taxon>Cutaneotrichosporon</taxon>
    </lineage>
</organism>
<dbReference type="Gene3D" id="3.40.50.1820">
    <property type="entry name" value="alpha/beta hydrolase"/>
    <property type="match status" value="1"/>
</dbReference>